<accession>A0ABV9YGQ4</accession>
<organism evidence="1 2">
    <name type="scientific">Actinomycetospora atypica</name>
    <dbReference type="NCBI Taxonomy" id="1290095"/>
    <lineage>
        <taxon>Bacteria</taxon>
        <taxon>Bacillati</taxon>
        <taxon>Actinomycetota</taxon>
        <taxon>Actinomycetes</taxon>
        <taxon>Pseudonocardiales</taxon>
        <taxon>Pseudonocardiaceae</taxon>
        <taxon>Actinomycetospora</taxon>
    </lineage>
</organism>
<evidence type="ECO:0000313" key="1">
    <source>
        <dbReference type="EMBL" id="MFC5061179.1"/>
    </source>
</evidence>
<gene>
    <name evidence="1" type="ORF">ACFPBZ_03100</name>
</gene>
<protein>
    <submittedName>
        <fullName evidence="1">Uncharacterized protein</fullName>
    </submittedName>
</protein>
<sequence>MPWNRVSRTRFHGRGQDEEALWDPLDESLRPDESFDDVDLLDESFESDESFDVEAGFSFSPRTSKAWAG</sequence>
<evidence type="ECO:0000313" key="2">
    <source>
        <dbReference type="Proteomes" id="UP001595947"/>
    </source>
</evidence>
<dbReference type="Proteomes" id="UP001595947">
    <property type="component" value="Unassembled WGS sequence"/>
</dbReference>
<dbReference type="RefSeq" id="WP_378034530.1">
    <property type="nucleotide sequence ID" value="NZ_JBHSIV010000002.1"/>
</dbReference>
<keyword evidence="2" id="KW-1185">Reference proteome</keyword>
<comment type="caution">
    <text evidence="1">The sequence shown here is derived from an EMBL/GenBank/DDBJ whole genome shotgun (WGS) entry which is preliminary data.</text>
</comment>
<proteinExistence type="predicted"/>
<reference evidence="2" key="1">
    <citation type="journal article" date="2019" name="Int. J. Syst. Evol. Microbiol.">
        <title>The Global Catalogue of Microorganisms (GCM) 10K type strain sequencing project: providing services to taxonomists for standard genome sequencing and annotation.</title>
        <authorList>
            <consortium name="The Broad Institute Genomics Platform"/>
            <consortium name="The Broad Institute Genome Sequencing Center for Infectious Disease"/>
            <person name="Wu L."/>
            <person name="Ma J."/>
        </authorList>
    </citation>
    <scope>NUCLEOTIDE SEQUENCE [LARGE SCALE GENOMIC DNA]</scope>
    <source>
        <strain evidence="2">CGMCC 4.7093</strain>
    </source>
</reference>
<name>A0ABV9YGQ4_9PSEU</name>
<dbReference type="EMBL" id="JBHSIV010000002">
    <property type="protein sequence ID" value="MFC5061179.1"/>
    <property type="molecule type" value="Genomic_DNA"/>
</dbReference>